<keyword evidence="3" id="KW-1185">Reference proteome</keyword>
<proteinExistence type="predicted"/>
<dbReference type="AlphaFoldDB" id="A0AA41R2L5"/>
<protein>
    <submittedName>
        <fullName evidence="2">Universal stress protein</fullName>
    </submittedName>
</protein>
<feature type="domain" description="UspA" evidence="1">
    <location>
        <begin position="5"/>
        <end position="144"/>
    </location>
</feature>
<dbReference type="Proteomes" id="UP001165427">
    <property type="component" value="Unassembled WGS sequence"/>
</dbReference>
<dbReference type="InterPro" id="IPR006016">
    <property type="entry name" value="UspA"/>
</dbReference>
<name>A0AA41R2L5_9BACT</name>
<dbReference type="CDD" id="cd00293">
    <property type="entry name" value="USP-like"/>
    <property type="match status" value="1"/>
</dbReference>
<dbReference type="Gene3D" id="3.40.50.620">
    <property type="entry name" value="HUPs"/>
    <property type="match status" value="1"/>
</dbReference>
<dbReference type="SUPFAM" id="SSF52402">
    <property type="entry name" value="Adenine nucleotide alpha hydrolases-like"/>
    <property type="match status" value="1"/>
</dbReference>
<dbReference type="Pfam" id="PF00582">
    <property type="entry name" value="Usp"/>
    <property type="match status" value="1"/>
</dbReference>
<evidence type="ECO:0000259" key="1">
    <source>
        <dbReference type="Pfam" id="PF00582"/>
    </source>
</evidence>
<dbReference type="EMBL" id="JALJRB010000018">
    <property type="protein sequence ID" value="MCJ8501857.1"/>
    <property type="molecule type" value="Genomic_DNA"/>
</dbReference>
<dbReference type="RefSeq" id="WP_246911167.1">
    <property type="nucleotide sequence ID" value="NZ_JALJRB010000018.1"/>
</dbReference>
<sequence length="147" mass="16322">MKCSILMAFNDSPSSRSALDFLARMTTCPGESHVTLLHVFRKPTGSEGLMGKKYMQSVSLRIKEAMEKARAQLIDNGYPPENITLQLVDTPYPTVGDGIIDQFNQGRYDLVVLGRKRMSKAEEFVLGDPSIRLVRALEGTAVMVVKE</sequence>
<evidence type="ECO:0000313" key="2">
    <source>
        <dbReference type="EMBL" id="MCJ8501857.1"/>
    </source>
</evidence>
<organism evidence="2 3">
    <name type="scientific">Desulfatitalea alkaliphila</name>
    <dbReference type="NCBI Taxonomy" id="2929485"/>
    <lineage>
        <taxon>Bacteria</taxon>
        <taxon>Pseudomonadati</taxon>
        <taxon>Thermodesulfobacteriota</taxon>
        <taxon>Desulfobacteria</taxon>
        <taxon>Desulfobacterales</taxon>
        <taxon>Desulfosarcinaceae</taxon>
        <taxon>Desulfatitalea</taxon>
    </lineage>
</organism>
<gene>
    <name evidence="2" type="ORF">MRX98_14835</name>
</gene>
<comment type="caution">
    <text evidence="2">The sequence shown here is derived from an EMBL/GenBank/DDBJ whole genome shotgun (WGS) entry which is preliminary data.</text>
</comment>
<reference evidence="2" key="1">
    <citation type="submission" date="2022-04" db="EMBL/GenBank/DDBJ databases">
        <title>Desulfatitalea alkaliphila sp. nov., a novel anaerobic sulfate-reducing bacterium isolated from terrestrial mud volcano, Taman Peninsula, Russia.</title>
        <authorList>
            <person name="Khomyakova M.A."/>
            <person name="Merkel A.Y."/>
            <person name="Slobodkin A.I."/>
        </authorList>
    </citation>
    <scope>NUCLEOTIDE SEQUENCE</scope>
    <source>
        <strain evidence="2">M08but</strain>
    </source>
</reference>
<evidence type="ECO:0000313" key="3">
    <source>
        <dbReference type="Proteomes" id="UP001165427"/>
    </source>
</evidence>
<accession>A0AA41R2L5</accession>
<dbReference type="InterPro" id="IPR014729">
    <property type="entry name" value="Rossmann-like_a/b/a_fold"/>
</dbReference>